<dbReference type="InterPro" id="IPR012334">
    <property type="entry name" value="Pectin_lyas_fold"/>
</dbReference>
<sequence length="428" mass="47088">MKGKWLLATVLLVGCASTGEEAESTAKSLYVAPNGSDKNTGTLKHPFKTIRQATQKATAGTTVYLRKGTYHETLNVRQSGTKQHPIVFRNYKQERVVLNGENIKDRDATLPIVQVKNQKYVTIQGLTIEAAQSKRTDATPIGILVTGSGSYITLKDNTVRDIKTLAKDGNAHGIAVYGTGAIRHLTISGNRVEQNRLGFSEALVLNGNVKHFRVTKNVVRDNDNIGIDLIGHEGIAQSKKDDYVREGVVSGNRVYRTSSYGNPAYGKEYSAAGIYVDGGKNLTIEKNLVEASDIGIEVTSEHAGRYAEDIIVRQNDVRKNVYTGIAIGGYDTKRGGTKRVRIEQNQLIGNDTKGLEGGQLLVQHDVHDNTIIGNTFDGSLSVAHYFKTSSGNQFEKNTFKHTKRLMWRDASYKTEQSFLKAVRKVEGR</sequence>
<keyword evidence="8" id="KW-1185">Reference proteome</keyword>
<dbReference type="PROSITE" id="PS51257">
    <property type="entry name" value="PROKAR_LIPOPROTEIN"/>
    <property type="match status" value="1"/>
</dbReference>
<dbReference type="RefSeq" id="WP_336448868.1">
    <property type="nucleotide sequence ID" value="NZ_JBAWKY010000001.1"/>
</dbReference>
<dbReference type="Pfam" id="PF13229">
    <property type="entry name" value="Beta_helix"/>
    <property type="match status" value="1"/>
</dbReference>
<feature type="chain" id="PRO_5046237719" evidence="4">
    <location>
        <begin position="23"/>
        <end position="428"/>
    </location>
</feature>
<evidence type="ECO:0000256" key="1">
    <source>
        <dbReference type="ARBA" id="ARBA00004613"/>
    </source>
</evidence>
<dbReference type="PANTHER" id="PTHR40088">
    <property type="entry name" value="PECTATE LYASE (EUROFUNG)"/>
    <property type="match status" value="1"/>
</dbReference>
<dbReference type="SMART" id="SM00710">
    <property type="entry name" value="PbH1"/>
    <property type="match status" value="8"/>
</dbReference>
<dbReference type="Proteomes" id="UP001387110">
    <property type="component" value="Unassembled WGS sequence"/>
</dbReference>
<evidence type="ECO:0000256" key="4">
    <source>
        <dbReference type="SAM" id="SignalP"/>
    </source>
</evidence>
<evidence type="ECO:0000259" key="6">
    <source>
        <dbReference type="Pfam" id="PF13229"/>
    </source>
</evidence>
<feature type="domain" description="DUF1565" evidence="5">
    <location>
        <begin position="34"/>
        <end position="73"/>
    </location>
</feature>
<feature type="domain" description="Right handed beta helix" evidence="6">
    <location>
        <begin position="142"/>
        <end position="332"/>
    </location>
</feature>
<comment type="subcellular location">
    <subcellularLocation>
        <location evidence="1">Secreted</location>
    </subcellularLocation>
</comment>
<dbReference type="Gene3D" id="2.160.20.10">
    <property type="entry name" value="Single-stranded right-handed beta-helix, Pectin lyase-like"/>
    <property type="match status" value="2"/>
</dbReference>
<keyword evidence="3 4" id="KW-0732">Signal</keyword>
<dbReference type="InterPro" id="IPR011459">
    <property type="entry name" value="DUF1565"/>
</dbReference>
<protein>
    <submittedName>
        <fullName evidence="7">Right-handed parallel beta-helix repeat-containing protein</fullName>
    </submittedName>
</protein>
<reference evidence="7 8" key="1">
    <citation type="submission" date="2023-12" db="EMBL/GenBank/DDBJ databases">
        <authorList>
            <person name="Easwaran N."/>
            <person name="Lazarus H.P.S."/>
        </authorList>
    </citation>
    <scope>NUCLEOTIDE SEQUENCE [LARGE SCALE GENOMIC DNA]</scope>
    <source>
        <strain evidence="7 8">VIT-2023</strain>
    </source>
</reference>
<dbReference type="SUPFAM" id="SSF51126">
    <property type="entry name" value="Pectin lyase-like"/>
    <property type="match status" value="1"/>
</dbReference>
<dbReference type="PANTHER" id="PTHR40088:SF2">
    <property type="entry name" value="SECRETED SUGAR HYDROLASE"/>
    <property type="match status" value="1"/>
</dbReference>
<feature type="signal peptide" evidence="4">
    <location>
        <begin position="1"/>
        <end position="22"/>
    </location>
</feature>
<name>A0ABU8EG79_9BACL</name>
<dbReference type="InterPro" id="IPR006626">
    <property type="entry name" value="PbH1"/>
</dbReference>
<dbReference type="InterPro" id="IPR011050">
    <property type="entry name" value="Pectin_lyase_fold/virulence"/>
</dbReference>
<evidence type="ECO:0000313" key="8">
    <source>
        <dbReference type="Proteomes" id="UP001387110"/>
    </source>
</evidence>
<keyword evidence="2" id="KW-0964">Secreted</keyword>
<dbReference type="InterPro" id="IPR052052">
    <property type="entry name" value="Polysaccharide_Lyase_9"/>
</dbReference>
<accession>A0ABU8EG79</accession>
<evidence type="ECO:0000259" key="5">
    <source>
        <dbReference type="Pfam" id="PF07602"/>
    </source>
</evidence>
<organism evidence="7 8">
    <name type="scientific">Exiguobacterium indicum</name>
    <dbReference type="NCBI Taxonomy" id="296995"/>
    <lineage>
        <taxon>Bacteria</taxon>
        <taxon>Bacillati</taxon>
        <taxon>Bacillota</taxon>
        <taxon>Bacilli</taxon>
        <taxon>Bacillales</taxon>
        <taxon>Bacillales Family XII. Incertae Sedis</taxon>
        <taxon>Exiguobacterium</taxon>
    </lineage>
</organism>
<dbReference type="InterPro" id="IPR039448">
    <property type="entry name" value="Beta_helix"/>
</dbReference>
<evidence type="ECO:0000256" key="3">
    <source>
        <dbReference type="ARBA" id="ARBA00022729"/>
    </source>
</evidence>
<evidence type="ECO:0000313" key="7">
    <source>
        <dbReference type="EMBL" id="MEI4461052.1"/>
    </source>
</evidence>
<comment type="caution">
    <text evidence="7">The sequence shown here is derived from an EMBL/GenBank/DDBJ whole genome shotgun (WGS) entry which is preliminary data.</text>
</comment>
<dbReference type="Pfam" id="PF07602">
    <property type="entry name" value="DUF1565"/>
    <property type="match status" value="1"/>
</dbReference>
<gene>
    <name evidence="7" type="ORF">SZL87_01300</name>
</gene>
<evidence type="ECO:0000256" key="2">
    <source>
        <dbReference type="ARBA" id="ARBA00022525"/>
    </source>
</evidence>
<proteinExistence type="predicted"/>
<dbReference type="EMBL" id="JBAWKY010000001">
    <property type="protein sequence ID" value="MEI4461052.1"/>
    <property type="molecule type" value="Genomic_DNA"/>
</dbReference>